<reference evidence="1 2" key="1">
    <citation type="submission" date="2020-08" db="EMBL/GenBank/DDBJ databases">
        <title>Genomic Encyclopedia of Type Strains, Phase IV (KMG-IV): sequencing the most valuable type-strain genomes for metagenomic binning, comparative biology and taxonomic classification.</title>
        <authorList>
            <person name="Goeker M."/>
        </authorList>
    </citation>
    <scope>NUCLEOTIDE SEQUENCE [LARGE SCALE GENOMIC DNA]</scope>
    <source>
        <strain evidence="1 2">DSM 4731</strain>
    </source>
</reference>
<evidence type="ECO:0000313" key="1">
    <source>
        <dbReference type="EMBL" id="MBB5741498.1"/>
    </source>
</evidence>
<name>A0A7W9C9V6_9CAUL</name>
<evidence type="ECO:0000313" key="2">
    <source>
        <dbReference type="Proteomes" id="UP000527324"/>
    </source>
</evidence>
<keyword evidence="2" id="KW-1185">Reference proteome</keyword>
<dbReference type="Proteomes" id="UP000527324">
    <property type="component" value="Unassembled WGS sequence"/>
</dbReference>
<dbReference type="RefSeq" id="WP_183218387.1">
    <property type="nucleotide sequence ID" value="NZ_CAJFZW010000028.1"/>
</dbReference>
<accession>A0A7W9C9V6</accession>
<dbReference type="AlphaFoldDB" id="A0A7W9C9V6"/>
<gene>
    <name evidence="1" type="ORF">GGQ93_003241</name>
</gene>
<comment type="caution">
    <text evidence="1">The sequence shown here is derived from an EMBL/GenBank/DDBJ whole genome shotgun (WGS) entry which is preliminary data.</text>
</comment>
<sequence>MSGARRSIQGLQWPYQVQAQPRTRAAGRDPFATVTDSWWRRSAVVFPSAPGVVKSEASKLSGEEIDERHHRGCRRMLRRLNPGEFVQGTIFTCGLSDSYPAVAALGLLITARCDTAQDKTDVYNYVPVIPVEAWIERDGFELVAKRALANELGKMKSALTDAGMAHSIIEFVEHEAILAELNVGTSRQDKAVAKRFEQASRGMRAINKLLGSADRTREDVLEFLDVNEGLYKSVIKDLDVTP</sequence>
<dbReference type="EMBL" id="JACHOQ010000018">
    <property type="protein sequence ID" value="MBB5741498.1"/>
    <property type="molecule type" value="Genomic_DNA"/>
</dbReference>
<protein>
    <submittedName>
        <fullName evidence="1">Uncharacterized protein</fullName>
    </submittedName>
</protein>
<organism evidence="1 2">
    <name type="scientific">Brevundimonas aurantiaca</name>
    <dbReference type="NCBI Taxonomy" id="74316"/>
    <lineage>
        <taxon>Bacteria</taxon>
        <taxon>Pseudomonadati</taxon>
        <taxon>Pseudomonadota</taxon>
        <taxon>Alphaproteobacteria</taxon>
        <taxon>Caulobacterales</taxon>
        <taxon>Caulobacteraceae</taxon>
        <taxon>Brevundimonas</taxon>
    </lineage>
</organism>
<proteinExistence type="predicted"/>